<dbReference type="InterPro" id="IPR057746">
    <property type="entry name" value="CpnT-like_N"/>
</dbReference>
<feature type="compositionally biased region" description="Polar residues" evidence="1">
    <location>
        <begin position="1779"/>
        <end position="1788"/>
    </location>
</feature>
<feature type="region of interest" description="Disordered" evidence="1">
    <location>
        <begin position="1774"/>
        <end position="1806"/>
    </location>
</feature>
<reference evidence="3" key="1">
    <citation type="submission" date="2023-03" db="EMBL/GenBank/DDBJ databases">
        <title>Actinoallomurus iriomotensis NBRC 103684.</title>
        <authorList>
            <person name="Ichikawa N."/>
            <person name="Sato H."/>
            <person name="Tonouchi N."/>
        </authorList>
    </citation>
    <scope>NUCLEOTIDE SEQUENCE</scope>
    <source>
        <strain evidence="3">NBRC 103684</strain>
    </source>
</reference>
<dbReference type="EMBL" id="BSTK01000013">
    <property type="protein sequence ID" value="GLY89329.1"/>
    <property type="molecule type" value="Genomic_DNA"/>
</dbReference>
<evidence type="ECO:0000313" key="3">
    <source>
        <dbReference type="EMBL" id="GLY89329.1"/>
    </source>
</evidence>
<feature type="domain" description="Outer membrane channel protein CpnT-like N-terminal" evidence="2">
    <location>
        <begin position="154"/>
        <end position="277"/>
    </location>
</feature>
<keyword evidence="4" id="KW-1185">Reference proteome</keyword>
<comment type="caution">
    <text evidence="3">The sequence shown here is derived from an EMBL/GenBank/DDBJ whole genome shotgun (WGS) entry which is preliminary data.</text>
</comment>
<feature type="compositionally biased region" description="Low complexity" evidence="1">
    <location>
        <begin position="1102"/>
        <end position="1127"/>
    </location>
</feature>
<feature type="region of interest" description="Disordered" evidence="1">
    <location>
        <begin position="429"/>
        <end position="653"/>
    </location>
</feature>
<name>A0A9W6S8J3_9ACTN</name>
<protein>
    <recommendedName>
        <fullName evidence="2">Outer membrane channel protein CpnT-like N-terminal domain-containing protein</fullName>
    </recommendedName>
</protein>
<evidence type="ECO:0000259" key="2">
    <source>
        <dbReference type="Pfam" id="PF25547"/>
    </source>
</evidence>
<feature type="region of interest" description="Disordered" evidence="1">
    <location>
        <begin position="2036"/>
        <end position="2076"/>
    </location>
</feature>
<accession>A0A9W6S8J3</accession>
<feature type="region of interest" description="Disordered" evidence="1">
    <location>
        <begin position="1095"/>
        <end position="1131"/>
    </location>
</feature>
<dbReference type="Pfam" id="PF25547">
    <property type="entry name" value="WXG100_2"/>
    <property type="match status" value="1"/>
</dbReference>
<dbReference type="Proteomes" id="UP001165074">
    <property type="component" value="Unassembled WGS sequence"/>
</dbReference>
<sequence length="2142" mass="227095">MSGYLAQPKTWVGSGRGMLDSGDALGTAVDALCYGLMGTGDCWGQDDIGRAFFNGDEKTPGYGASRNQVLAALADMVNLLRATGGMLIASGHRYALAEEASTVGSALPPGADKGALAETREYRLPPETKGFPQSDPEPSWLSQMAAFLETLVGGCPWPDGSLGYMSGLAREWRIAAYQVRLVAEDVSGHARAVTANNAGEATQKFASYADALQGGGEEGGLVWLAEACEGLAGSVDNLIAQKKAARLQWTLTLDFLVATWAIAMAWSAVTAGGSVESATLVSRAAGLTLKQFLRNVAKAVLMGAWYAGGMDAAGQYARIHYGLQDGFDGGEFLKAVGEGAIAGAVMGGAGSWVAARRNRLTTALANLMGADGFKGGAARFLFSGTTGTAGNLAGQAAVEHHLDVGQAAAFGFGMAALDAGKHGVASAALSGKRGSTGTGGDEVVEGEIVPDGPTPPPTGPSARPHDFYSETGKGYDHEGEVVSDSGWQLEPGPSRSEPAQLTTGPTAPDTGPVPHTELARAPELPASPSTGRTPPGHGVGTVHPDTPTPKPSAPVVPHAGDVLVAGPHPENSSSAGSSSNGGSGNRIADVLNRPVRRGGQAVAPEQPPPHEQGTGTPAQPLQPGEGASPAGSAGGTHGTSGDHPEVIWPDYAKDGVAGDGMDVRTAELPADPLAAARRWGKGFAPDLDPRVRDAIERHLADVLADGSPDRLLDLLKNGETFTVRGKDGKHAVTLWLNPRDPVHLQETGGARKYSVEFGSWEAAVREGRSNEKDASIGAAHNEEISDMTDDNALPGVSRSKTSSETHARVTRVMPGHKVMVAAHDAFDVRGSVEVYLDGAKVANDARVPDLSMTIAYPENFRGENPADGTLPPLPRHAVPEDRAGAVRPYRPILTAVDNRPVIAKLVSHALAKGMRPEAVRELVNRLSSGPLGQQQLMNQGAALLDGFSVGGVEVSAKVVRMEHLARTHGTIRDDLATSTIHRDGERSKAKWQAAGRIKISWFFDPSGRTLKWSLGGHYQKGHIHVTMNTDTSMVKLTALQKQVPVDVYRARLEVEIKSKDLGTFTTEAPSWLTVRAEDAAQMERDIWGSEKTDGFLPPPPSAHSAAPALAHHGAARAPEEPPALAAGRGSGRATLHELPGAERIVPQIRETVTDAVPGLTDAESSRLAELLAPSFGQRGLEGRTVADLVNGVDFSAVVKGHRVDVSLTASLGDVVSRSTSDVTVNTRDLTMSGVVVGHGKVFGIGADTVGAVELKLDGVADMPGSPRLRRLLAPLKWVKVSPAKLTGSVGLDRTRGDELVKNMTTYSRRETSGPTITIKKSVSYTARVRVHGPDGSPMTDVSWNIHGKDLTANVLVPEVHVPRGADTDVADIGRLERTTDFPENSLDLSGQVTGITPTIAAIRGLDLEVARTLADLNGHEAPHDRLDVPLRIRDATQPSRLQTDFGKYTAPGGLKVHVGETADGWQQAVRIELRVGAPRNQFPVRGIESEHYRTTGYEGVATTEGGWHLAGQGRFLGVHVHAGDVEGLHEVGLTRGIGRNTSVTAAEGSTGVLRGTYSDEGVSHIVDRADLHIKVTPVRWKGHTVEEGTPVHLRAHESVDLTMPDRMAQRHALAGPPTAVVPATEPRTYLPEAAMPSAFPEIVEAPHLLDRIVGALEDAGTLFEGERLTASQNMRILEKRFAPEALAADLPTLVDRGVTQVFHTPIGDGHTRVTRVSVRAELNEGRHTGDRPELRQMIRTQPEDATSTTSKATSSRGFKWRVRGIVGYHDVGIGGQHTYGRSSQTETGHSAREGRRRYDRRQTLEGSQEFTHDVDFEVSIQSVDLPAKVAESLVNTARNASGWVAARTGNRTAAAFGDHRQNVRTHTEHTSGRIVVAVSNHLTQPATAGEPVPGWRPVAGEAHRWARYTPPLAHQATLLEPGLIHRVALPGAPAIREMAAMAAVPKKLRGPLPQLSEPLRGPELNRYLDADLDERFSERNLLAHVDQLLAHEFTVEGGDYRPGEEIRLGINISSLVKVTDATYKIRMYQQDTTLHKDTQAQGRSTSHQTGVSGGPEVLTGLGSRGGERGTTFSNDAGATDIRERDEEAVSPTSVFAANVTGVAHLPDGTDLLVDIPRGFFLALTDADLAFLRSRHPSFTIVA</sequence>
<evidence type="ECO:0000313" key="4">
    <source>
        <dbReference type="Proteomes" id="UP001165074"/>
    </source>
</evidence>
<proteinExistence type="predicted"/>
<evidence type="ECO:0000256" key="1">
    <source>
        <dbReference type="SAM" id="MobiDB-lite"/>
    </source>
</evidence>
<gene>
    <name evidence="3" type="ORF">Airi02_072580</name>
</gene>
<feature type="compositionally biased region" description="Basic and acidic residues" evidence="1">
    <location>
        <begin position="463"/>
        <end position="480"/>
    </location>
</feature>
<feature type="region of interest" description="Disordered" evidence="1">
    <location>
        <begin position="787"/>
        <end position="807"/>
    </location>
</feature>
<feature type="compositionally biased region" description="Polar residues" evidence="1">
    <location>
        <begin position="2039"/>
        <end position="2050"/>
    </location>
</feature>
<organism evidence="3 4">
    <name type="scientific">Actinoallomurus iriomotensis</name>
    <dbReference type="NCBI Taxonomy" id="478107"/>
    <lineage>
        <taxon>Bacteria</taxon>
        <taxon>Bacillati</taxon>
        <taxon>Actinomycetota</taxon>
        <taxon>Actinomycetes</taxon>
        <taxon>Streptosporangiales</taxon>
        <taxon>Thermomonosporaceae</taxon>
        <taxon>Actinoallomurus</taxon>
    </lineage>
</organism>